<keyword evidence="3" id="KW-0282">Flagellum</keyword>
<feature type="domain" description="Flagellar motor switch protein FliN-like C-terminal" evidence="2">
    <location>
        <begin position="225"/>
        <end position="292"/>
    </location>
</feature>
<dbReference type="EMBL" id="FQUV01000001">
    <property type="protein sequence ID" value="SHE36518.1"/>
    <property type="molecule type" value="Genomic_DNA"/>
</dbReference>
<dbReference type="STRING" id="1486859.SAMN05444273_101214"/>
<protein>
    <submittedName>
        <fullName evidence="3">Flagellar motor switch protein FliM</fullName>
    </submittedName>
</protein>
<evidence type="ECO:0000259" key="2">
    <source>
        <dbReference type="Pfam" id="PF01052"/>
    </source>
</evidence>
<dbReference type="RefSeq" id="WP_073139163.1">
    <property type="nucleotide sequence ID" value="NZ_FQUV01000001.1"/>
</dbReference>
<evidence type="ECO:0000313" key="3">
    <source>
        <dbReference type="EMBL" id="SHE36518.1"/>
    </source>
</evidence>
<keyword evidence="3" id="KW-0966">Cell projection</keyword>
<proteinExistence type="predicted"/>
<dbReference type="SUPFAM" id="SSF101801">
    <property type="entry name" value="Surface presentation of antigens (SPOA)"/>
    <property type="match status" value="1"/>
</dbReference>
<dbReference type="InterPro" id="IPR036429">
    <property type="entry name" value="SpoA-like_sf"/>
</dbReference>
<reference evidence="4" key="1">
    <citation type="submission" date="2016-11" db="EMBL/GenBank/DDBJ databases">
        <authorList>
            <person name="Varghese N."/>
            <person name="Submissions S."/>
        </authorList>
    </citation>
    <scope>NUCLEOTIDE SEQUENCE [LARGE SCALE GENOMIC DNA]</scope>
    <source>
        <strain evidence="4">DSM 100566</strain>
    </source>
</reference>
<organism evidence="3 4">
    <name type="scientific">Litoreibacter ascidiaceicola</name>
    <dbReference type="NCBI Taxonomy" id="1486859"/>
    <lineage>
        <taxon>Bacteria</taxon>
        <taxon>Pseudomonadati</taxon>
        <taxon>Pseudomonadota</taxon>
        <taxon>Alphaproteobacteria</taxon>
        <taxon>Rhodobacterales</taxon>
        <taxon>Roseobacteraceae</taxon>
        <taxon>Litoreibacter</taxon>
    </lineage>
</organism>
<name>A0A1M4SWG5_9RHOB</name>
<evidence type="ECO:0000313" key="4">
    <source>
        <dbReference type="Proteomes" id="UP000184144"/>
    </source>
</evidence>
<gene>
    <name evidence="3" type="ORF">SAMN05444273_101214</name>
</gene>
<accession>A0A1M4SWG5</accession>
<keyword evidence="3" id="KW-0969">Cilium</keyword>
<dbReference type="Pfam" id="PF01052">
    <property type="entry name" value="FliMN_C"/>
    <property type="match status" value="1"/>
</dbReference>
<dbReference type="AlphaFoldDB" id="A0A1M4SWG5"/>
<sequence length="352" mass="37046">MQDQTKNTQAGTLTGPNTALALMVRPSKPKRGASHVLLEDIADTLFRGPAKTGHGIDLLIRNAQAQSLPQASALARLPDIAVPHILEGPDGVTGLLVFDGVLVDALIEQQTLGRISSAPRVDRPVTAIDAALSTGFANSVVGKLAELVEARRDASALAGFACRATQTDRAALSLMMSAKAYDVLQMDVDLGPGLKTGQALLMFPAITVDAKPKPKKVNPDMVAVLQDSPLHLSAFLPAVPLQVRALLDLEEGTVIPLPDGILARTQLRDRRKTLLGKGRLGQLNGRRAIRLDGSPHMRAQRMDAQIEPAQIAADGALPSELEITAESIARTEAAPMGGPTVEDAVPELAASS</sequence>
<dbReference type="Gene3D" id="2.30.330.10">
    <property type="entry name" value="SpoA-like"/>
    <property type="match status" value="1"/>
</dbReference>
<evidence type="ECO:0000256" key="1">
    <source>
        <dbReference type="SAM" id="MobiDB-lite"/>
    </source>
</evidence>
<dbReference type="InterPro" id="IPR001543">
    <property type="entry name" value="FliN-like_C"/>
</dbReference>
<keyword evidence="4" id="KW-1185">Reference proteome</keyword>
<dbReference type="OrthoDB" id="7824563at2"/>
<dbReference type="Proteomes" id="UP000184144">
    <property type="component" value="Unassembled WGS sequence"/>
</dbReference>
<feature type="region of interest" description="Disordered" evidence="1">
    <location>
        <begin position="330"/>
        <end position="352"/>
    </location>
</feature>